<evidence type="ECO:0000313" key="5">
    <source>
        <dbReference type="Proteomes" id="UP000190367"/>
    </source>
</evidence>
<dbReference type="STRING" id="634771.SAMN04488128_103786"/>
<evidence type="ECO:0000259" key="3">
    <source>
        <dbReference type="Pfam" id="PF19556"/>
    </source>
</evidence>
<feature type="compositionally biased region" description="Acidic residues" evidence="2">
    <location>
        <begin position="188"/>
        <end position="202"/>
    </location>
</feature>
<feature type="coiled-coil region" evidence="1">
    <location>
        <begin position="96"/>
        <end position="131"/>
    </location>
</feature>
<name>A0A1T4SY53_9BACT</name>
<gene>
    <name evidence="4" type="ORF">SAMN04488128_103786</name>
</gene>
<dbReference type="Pfam" id="PF19556">
    <property type="entry name" value="PRTRC_E"/>
    <property type="match status" value="1"/>
</dbReference>
<evidence type="ECO:0000256" key="1">
    <source>
        <dbReference type="SAM" id="Coils"/>
    </source>
</evidence>
<protein>
    <submittedName>
        <fullName evidence="4">PRTRC system protein E</fullName>
    </submittedName>
</protein>
<reference evidence="5" key="1">
    <citation type="submission" date="2017-02" db="EMBL/GenBank/DDBJ databases">
        <authorList>
            <person name="Varghese N."/>
            <person name="Submissions S."/>
        </authorList>
    </citation>
    <scope>NUCLEOTIDE SEQUENCE [LARGE SCALE GENOMIC DNA]</scope>
    <source>
        <strain evidence="5">DSM 22224</strain>
    </source>
</reference>
<organism evidence="4 5">
    <name type="scientific">Chitinophaga eiseniae</name>
    <dbReference type="NCBI Taxonomy" id="634771"/>
    <lineage>
        <taxon>Bacteria</taxon>
        <taxon>Pseudomonadati</taxon>
        <taxon>Bacteroidota</taxon>
        <taxon>Chitinophagia</taxon>
        <taxon>Chitinophagales</taxon>
        <taxon>Chitinophagaceae</taxon>
        <taxon>Chitinophaga</taxon>
    </lineage>
</organism>
<feature type="compositionally biased region" description="Basic and acidic residues" evidence="2">
    <location>
        <begin position="149"/>
        <end position="161"/>
    </location>
</feature>
<keyword evidence="5" id="KW-1185">Reference proteome</keyword>
<feature type="domain" description="ParB-related ThiF-related cassette protein E" evidence="3">
    <location>
        <begin position="1"/>
        <end position="172"/>
    </location>
</feature>
<accession>A0A1T4SY53</accession>
<sequence length="212" mass="23937">MEANFFRQIAGLNTTGNLQLTVSQVAEGRITVSVLLQNEACGDKAKTMIPPLILKGTAEEMDGAFFDKISSPLQAASGLMVNMEAFMKQLDEAKKHSAMEKEKTDKEKKVADEKERKYREAMKKVEELEKAGKYREAWVKVPEPGAFPEHTDELRKRKSELSAKFSPNLFDASAEPRANLFGDKPEPEPEPEDSEDWEDDSNSLEQEHNESW</sequence>
<evidence type="ECO:0000256" key="2">
    <source>
        <dbReference type="SAM" id="MobiDB-lite"/>
    </source>
</evidence>
<dbReference type="AlphaFoldDB" id="A0A1T4SY53"/>
<dbReference type="OrthoDB" id="1050181at2"/>
<dbReference type="InterPro" id="IPR022273">
    <property type="entry name" value="PRTRC_protein-E"/>
</dbReference>
<feature type="region of interest" description="Disordered" evidence="2">
    <location>
        <begin position="139"/>
        <end position="212"/>
    </location>
</feature>
<dbReference type="NCBIfam" id="TIGR03741">
    <property type="entry name" value="PRTRC_E"/>
    <property type="match status" value="1"/>
</dbReference>
<dbReference type="Proteomes" id="UP000190367">
    <property type="component" value="Unassembled WGS sequence"/>
</dbReference>
<evidence type="ECO:0000313" key="4">
    <source>
        <dbReference type="EMBL" id="SKA33184.1"/>
    </source>
</evidence>
<dbReference type="EMBL" id="FUWZ01000003">
    <property type="protein sequence ID" value="SKA33184.1"/>
    <property type="molecule type" value="Genomic_DNA"/>
</dbReference>
<proteinExistence type="predicted"/>
<dbReference type="RefSeq" id="WP_078671112.1">
    <property type="nucleotide sequence ID" value="NZ_FUWZ01000003.1"/>
</dbReference>
<keyword evidence="1" id="KW-0175">Coiled coil</keyword>